<dbReference type="Proteomes" id="UP001300745">
    <property type="component" value="Unassembled WGS sequence"/>
</dbReference>
<keyword evidence="3" id="KW-1185">Reference proteome</keyword>
<reference evidence="2 3" key="1">
    <citation type="submission" date="2022-11" db="EMBL/GenBank/DDBJ databases">
        <title>Mycobacterium sp. nov.</title>
        <authorList>
            <person name="Papic B."/>
            <person name="Spicic S."/>
            <person name="Duvnjak S."/>
        </authorList>
    </citation>
    <scope>NUCLEOTIDE SEQUENCE [LARGE SCALE GENOMIC DNA]</scope>
    <source>
        <strain evidence="2 3">CVI_P4</strain>
    </source>
</reference>
<evidence type="ECO:0000313" key="3">
    <source>
        <dbReference type="Proteomes" id="UP001300745"/>
    </source>
</evidence>
<dbReference type="RefSeq" id="WP_266000306.1">
    <property type="nucleotide sequence ID" value="NZ_JAPJDN010000040.1"/>
</dbReference>
<comment type="caution">
    <text evidence="2">The sequence shown here is derived from an EMBL/GenBank/DDBJ whole genome shotgun (WGS) entry which is preliminary data.</text>
</comment>
<evidence type="ECO:0000259" key="1">
    <source>
        <dbReference type="Pfam" id="PF12728"/>
    </source>
</evidence>
<protein>
    <submittedName>
        <fullName evidence="2">DNA-binding protein</fullName>
    </submittedName>
</protein>
<organism evidence="2 3">
    <name type="scientific">Mycobacterium pinniadriaticum</name>
    <dbReference type="NCBI Taxonomy" id="2994102"/>
    <lineage>
        <taxon>Bacteria</taxon>
        <taxon>Bacillati</taxon>
        <taxon>Actinomycetota</taxon>
        <taxon>Actinomycetes</taxon>
        <taxon>Mycobacteriales</taxon>
        <taxon>Mycobacteriaceae</taxon>
        <taxon>Mycobacterium</taxon>
    </lineage>
</organism>
<sequence length="66" mass="7427">MTIKTVTLPELLTPQQVADLRGTTTAVLSQERHLGRGPKYIRDGRRIRYRASDLAEYLDANTVVPC</sequence>
<dbReference type="Pfam" id="PF12728">
    <property type="entry name" value="HTH_17"/>
    <property type="match status" value="1"/>
</dbReference>
<proteinExistence type="predicted"/>
<feature type="domain" description="Helix-turn-helix" evidence="1">
    <location>
        <begin position="11"/>
        <end position="61"/>
    </location>
</feature>
<dbReference type="InterPro" id="IPR041657">
    <property type="entry name" value="HTH_17"/>
</dbReference>
<dbReference type="GO" id="GO:0003677">
    <property type="term" value="F:DNA binding"/>
    <property type="evidence" value="ECO:0007669"/>
    <property type="project" value="UniProtKB-KW"/>
</dbReference>
<evidence type="ECO:0000313" key="2">
    <source>
        <dbReference type="EMBL" id="MCX2940464.1"/>
    </source>
</evidence>
<accession>A0ABT3SMU5</accession>
<gene>
    <name evidence="2" type="ORF">ORI27_27605</name>
</gene>
<name>A0ABT3SMU5_9MYCO</name>
<dbReference type="InterPro" id="IPR009061">
    <property type="entry name" value="DNA-bd_dom_put_sf"/>
</dbReference>
<dbReference type="EMBL" id="JAPJDO010000040">
    <property type="protein sequence ID" value="MCX2940464.1"/>
    <property type="molecule type" value="Genomic_DNA"/>
</dbReference>
<keyword evidence="2" id="KW-0238">DNA-binding</keyword>
<dbReference type="SUPFAM" id="SSF46955">
    <property type="entry name" value="Putative DNA-binding domain"/>
    <property type="match status" value="1"/>
</dbReference>